<evidence type="ECO:0000256" key="1">
    <source>
        <dbReference type="ARBA" id="ARBA00038396"/>
    </source>
</evidence>
<dbReference type="AlphaFoldDB" id="A0A1C4Y625"/>
<proteinExistence type="inferred from homology"/>
<dbReference type="RefSeq" id="WP_088982676.1">
    <property type="nucleotide sequence ID" value="NZ_LT607413.1"/>
</dbReference>
<dbReference type="Gene3D" id="3.50.50.60">
    <property type="entry name" value="FAD/NAD(P)-binding domain"/>
    <property type="match status" value="1"/>
</dbReference>
<organism evidence="2 3">
    <name type="scientific">Micromonospora echinospora</name>
    <name type="common">Micromonospora purpurea</name>
    <dbReference type="NCBI Taxonomy" id="1877"/>
    <lineage>
        <taxon>Bacteria</taxon>
        <taxon>Bacillati</taxon>
        <taxon>Actinomycetota</taxon>
        <taxon>Actinomycetes</taxon>
        <taxon>Micromonosporales</taxon>
        <taxon>Micromonosporaceae</taxon>
        <taxon>Micromonospora</taxon>
    </lineage>
</organism>
<dbReference type="InParanoid" id="A0A1C4Y625"/>
<dbReference type="PANTHER" id="PTHR43747">
    <property type="entry name" value="FAD-BINDING PROTEIN"/>
    <property type="match status" value="1"/>
</dbReference>
<dbReference type="InterPro" id="IPR036188">
    <property type="entry name" value="FAD/NAD-bd_sf"/>
</dbReference>
<evidence type="ECO:0000313" key="2">
    <source>
        <dbReference type="EMBL" id="SCF16130.1"/>
    </source>
</evidence>
<gene>
    <name evidence="2" type="ORF">GA0070618_3618</name>
</gene>
<dbReference type="InterPro" id="IPR050816">
    <property type="entry name" value="Flavin-dep_Halogenase_NPB"/>
</dbReference>
<sequence length="454" mass="50397">MVTAETYDVCVIGGGPAGSTTASYLAKAGLRCIVLEGDRFPRPHVGESLVPRATVALEEIGVLDKIDRAGFARKYGAAWTAAADDAPTADGVVRYRRHFSIPQVAVRFAEREQTGVFHEYTYHVDRARFDTLLLDHAAELGATVLQEARVGRVDLDGPIKRVTFRRHGVTSEVHAPMVVDASGRGTLLGRQLKLKVADPEFKQYAVHSWFEGLDREAASGTTGIGDYTIIHFLPFAGSWMWQIPISDTVTSVGVVTEKARLREAGGDLEKFFDSWVSTRPPLAQALRAARRLRPYTAEGDYSYSMRELCGDGWVLVGDAARFVDPIFSSGVGIALSSARLAASNIIAAAPRGFDRSAFAEFERKSRNATQWWRNFITLYYRLNVLFSSYIRNPEYRLDLIRLLQGDFFDDDEEPAVLGKMREKLALVESNPNHPWHSGLRSLQPQAWRDGSAAR</sequence>
<dbReference type="Proteomes" id="UP000198253">
    <property type="component" value="Chromosome I"/>
</dbReference>
<dbReference type="GO" id="GO:0004497">
    <property type="term" value="F:monooxygenase activity"/>
    <property type="evidence" value="ECO:0007669"/>
    <property type="project" value="InterPro"/>
</dbReference>
<dbReference type="Pfam" id="PF04820">
    <property type="entry name" value="Trp_halogenase"/>
    <property type="match status" value="2"/>
</dbReference>
<dbReference type="EMBL" id="LT607413">
    <property type="protein sequence ID" value="SCF16130.1"/>
    <property type="molecule type" value="Genomic_DNA"/>
</dbReference>
<comment type="similarity">
    <text evidence="1">Belongs to the flavin-dependent halogenase family. Bacterial tryptophan halogenase subfamily.</text>
</comment>
<reference evidence="3" key="1">
    <citation type="submission" date="2016-06" db="EMBL/GenBank/DDBJ databases">
        <authorList>
            <person name="Varghese N."/>
            <person name="Submissions Spin"/>
        </authorList>
    </citation>
    <scope>NUCLEOTIDE SEQUENCE [LARGE SCALE GENOMIC DNA]</scope>
    <source>
        <strain evidence="3">DSM 43816</strain>
    </source>
</reference>
<dbReference type="InterPro" id="IPR006905">
    <property type="entry name" value="Flavin_halogenase"/>
</dbReference>
<name>A0A1C4Y625_MICEC</name>
<dbReference type="PANTHER" id="PTHR43747:SF1">
    <property type="entry name" value="SLR1998 PROTEIN"/>
    <property type="match status" value="1"/>
</dbReference>
<accession>A0A1C4Y625</accession>
<dbReference type="PRINTS" id="PR00420">
    <property type="entry name" value="RNGMNOXGNASE"/>
</dbReference>
<dbReference type="OrthoDB" id="103324at2"/>
<dbReference type="SUPFAM" id="SSF51905">
    <property type="entry name" value="FAD/NAD(P)-binding domain"/>
    <property type="match status" value="1"/>
</dbReference>
<protein>
    <submittedName>
        <fullName evidence="2">FADH2 O2-dependent halogenase</fullName>
    </submittedName>
</protein>
<keyword evidence="3" id="KW-1185">Reference proteome</keyword>
<evidence type="ECO:0000313" key="3">
    <source>
        <dbReference type="Proteomes" id="UP000198253"/>
    </source>
</evidence>